<keyword evidence="3" id="KW-0732">Signal</keyword>
<dbReference type="Pfam" id="PF01464">
    <property type="entry name" value="SLT"/>
    <property type="match status" value="1"/>
</dbReference>
<evidence type="ECO:0000256" key="1">
    <source>
        <dbReference type="ARBA" id="ARBA00009387"/>
    </source>
</evidence>
<protein>
    <submittedName>
        <fullName evidence="5">Transglycosylase SLT domain-containing protein</fullName>
    </submittedName>
</protein>
<dbReference type="Proteomes" id="UP000319014">
    <property type="component" value="Unassembled WGS sequence"/>
</dbReference>
<dbReference type="InterPro" id="IPR008258">
    <property type="entry name" value="Transglycosylase_SLT_dom_1"/>
</dbReference>
<evidence type="ECO:0000313" key="5">
    <source>
        <dbReference type="EMBL" id="SMO77074.1"/>
    </source>
</evidence>
<dbReference type="InterPro" id="IPR023346">
    <property type="entry name" value="Lysozyme-like_dom_sf"/>
</dbReference>
<name>A0A521DZD2_9RHOB</name>
<feature type="transmembrane region" description="Helical" evidence="2">
    <location>
        <begin position="121"/>
        <end position="142"/>
    </location>
</feature>
<evidence type="ECO:0000256" key="2">
    <source>
        <dbReference type="SAM" id="Phobius"/>
    </source>
</evidence>
<feature type="domain" description="Transglycosylase SLT" evidence="4">
    <location>
        <begin position="302"/>
        <end position="404"/>
    </location>
</feature>
<feature type="signal peptide" evidence="3">
    <location>
        <begin position="1"/>
        <end position="20"/>
    </location>
</feature>
<comment type="similarity">
    <text evidence="1">Belongs to the virb1 family.</text>
</comment>
<evidence type="ECO:0000313" key="6">
    <source>
        <dbReference type="Proteomes" id="UP000319014"/>
    </source>
</evidence>
<dbReference type="EMBL" id="FXTK01000010">
    <property type="protein sequence ID" value="SMO77074.1"/>
    <property type="molecule type" value="Genomic_DNA"/>
</dbReference>
<evidence type="ECO:0000259" key="4">
    <source>
        <dbReference type="Pfam" id="PF01464"/>
    </source>
</evidence>
<proteinExistence type="inferred from homology"/>
<gene>
    <name evidence="5" type="ORF">SAMN06265221_110116</name>
</gene>
<keyword evidence="6" id="KW-1185">Reference proteome</keyword>
<dbReference type="Gene3D" id="1.10.530.10">
    <property type="match status" value="1"/>
</dbReference>
<keyword evidence="2" id="KW-1133">Transmembrane helix</keyword>
<evidence type="ECO:0000256" key="3">
    <source>
        <dbReference type="SAM" id="SignalP"/>
    </source>
</evidence>
<dbReference type="SUPFAM" id="SSF53955">
    <property type="entry name" value="Lysozyme-like"/>
    <property type="match status" value="1"/>
</dbReference>
<dbReference type="AlphaFoldDB" id="A0A521DZD2"/>
<keyword evidence="2" id="KW-0472">Membrane</keyword>
<keyword evidence="2" id="KW-0812">Transmembrane</keyword>
<accession>A0A521DZD2</accession>
<organism evidence="5 6">
    <name type="scientific">Paracoccus laeviglucosivorans</name>
    <dbReference type="NCBI Taxonomy" id="1197861"/>
    <lineage>
        <taxon>Bacteria</taxon>
        <taxon>Pseudomonadati</taxon>
        <taxon>Pseudomonadota</taxon>
        <taxon>Alphaproteobacteria</taxon>
        <taxon>Rhodobacterales</taxon>
        <taxon>Paracoccaceae</taxon>
        <taxon>Paracoccus</taxon>
    </lineage>
</organism>
<feature type="chain" id="PRO_5022213579" evidence="3">
    <location>
        <begin position="21"/>
        <end position="774"/>
    </location>
</feature>
<feature type="transmembrane region" description="Helical" evidence="2">
    <location>
        <begin position="154"/>
        <end position="181"/>
    </location>
</feature>
<reference evidence="5 6" key="1">
    <citation type="submission" date="2017-05" db="EMBL/GenBank/DDBJ databases">
        <authorList>
            <person name="Varghese N."/>
            <person name="Submissions S."/>
        </authorList>
    </citation>
    <scope>NUCLEOTIDE SEQUENCE [LARGE SCALE GENOMIC DNA]</scope>
    <source>
        <strain evidence="5 6">DSM 100094</strain>
    </source>
</reference>
<sequence>MKVSPAVTTLLRSTAPTLLSALTLPPPLNALGAAIVANALGRYIAPGSATLSPAALSGVIEKNAADPEIMPALRRAESDLKTYEVENNFRFAELDQRDREAARSFQVESGMSERIFRGGITIVWVAVISMAMMILLLLLLTAGMVKIDATNTNFAMAAFGLIGSAVGFVNGLAATVVTFYWGSSQGSKEKTEALNASLKQASDELGQLVSRQIAPPQPVALLPAPEIAAPEPPPLITVRADPGLIRQILATLGQQHRQFEGSVTWALIAEGISVEGGRPVGTTGDPVTVTRIWKEFGIHCVAAAKRYGVPVELIVATIATESSGKPDAFRQEKNDASFGLMQTLLESAREALGDKRLSGNDLFKPDISIMAGTAYIARQRDKTNFDPVLVAAAYNAGSPRHAKFEGNRWRLWCHPPEGGYHIDKFVARFNDAMAVSRKDSWFADECPSFVGAFEPDAQTGNPAGPTPNNALAPLGAQSAAAAQATTILRALATPLPFAAIGGNKELVIAVQQKLSEQGYLDPPPDGSFGSVSGWAVHEFCLRNGIGDQLLDMAAAELLIAPKAPLANPVWSGDWMDRVIDHMARNGYWFSRFPECRNIVYLEGADPDGGMNSDEPDKFNDLRIVFWFDTQGAIKHLAWEATTEPGDFFTDNPVNPAGAARIKFGQYKAWAVGIHRGDHEALVQVADVSVYRDKNRDRIRTGDAIDTGIFGINQHWGYDVSRDSIKNTSAGCLVGRTTAGHKEFMQSVKSDPRYRANNSYKFVTTILPADQVLRA</sequence>